<sequence>ICCVWCARGSTAREEVDVLIRSGRVSLSGCCRPHLASSDGGSLLATPHCPGMSGALNPSSGVNRFHAGAAAVSAAPFGSGAPECGPAAAFLELTNSAAAAAAVAADFAYDFGLGFHHRHHHHHHHTGPAHSTAAGFGYFSSEAESYASLAWEAQSALAYQGQAAGAHFAAGDFGPFSLPANRLPGMGVHQRLGPPPRAPVNAPSATKATKTRRRVATIAQRRAANIRERRRMFNLNSAFDKLRKKVPTFAYEKRLSRIETLRLAIMYIAFMTEVIRGGGSRDPELPPASYDSHLWTPPHGPSPLNETQRPDRLAHICSRQV</sequence>
<dbReference type="GO" id="GO:0000977">
    <property type="term" value="F:RNA polymerase II transcription regulatory region sequence-specific DNA binding"/>
    <property type="evidence" value="ECO:0007669"/>
    <property type="project" value="TreeGrafter"/>
</dbReference>
<dbReference type="InterPro" id="IPR011598">
    <property type="entry name" value="bHLH_dom"/>
</dbReference>
<keyword evidence="2" id="KW-0238">DNA-binding</keyword>
<keyword evidence="4" id="KW-0539">Nucleus</keyword>
<dbReference type="GO" id="GO:0032502">
    <property type="term" value="P:developmental process"/>
    <property type="evidence" value="ECO:0007669"/>
    <property type="project" value="TreeGrafter"/>
</dbReference>
<evidence type="ECO:0000256" key="1">
    <source>
        <dbReference type="ARBA" id="ARBA00023015"/>
    </source>
</evidence>
<evidence type="ECO:0000256" key="5">
    <source>
        <dbReference type="SAM" id="MobiDB-lite"/>
    </source>
</evidence>
<dbReference type="FunFam" id="4.10.280.10:FF:000035">
    <property type="entry name" value="Pancreas-specific transcription factor 1a"/>
    <property type="match status" value="1"/>
</dbReference>
<protein>
    <submittedName>
        <fullName evidence="7">Cs fer3 like protein</fullName>
    </submittedName>
</protein>
<keyword evidence="3" id="KW-0804">Transcription</keyword>
<reference evidence="7" key="2">
    <citation type="submission" date="2015-05" db="EMBL/GenBank/DDBJ databases">
        <title>Not all spider eyes have evolved equally: expression of retinal determination genes in the primary and secondary eyes of Cupiennius salei Keyserling (1877).</title>
        <authorList>
            <person name="Samadi L."/>
            <person name="Schmid A."/>
            <person name="Eriksson B.J."/>
        </authorList>
    </citation>
    <scope>NUCLEOTIDE SEQUENCE</scope>
    <source>
        <strain evidence="7">Cs3</strain>
    </source>
</reference>
<feature type="non-terminal residue" evidence="7">
    <location>
        <position position="1"/>
    </location>
</feature>
<dbReference type="CDD" id="cd11415">
    <property type="entry name" value="bHLH_TS_FERD3L_NATO3"/>
    <property type="match status" value="1"/>
</dbReference>
<reference evidence="7" key="1">
    <citation type="submission" date="2014-11" db="EMBL/GenBank/DDBJ databases">
        <authorList>
            <person name="Eriksson J."/>
        </authorList>
    </citation>
    <scope>NUCLEOTIDE SEQUENCE</scope>
    <source>
        <strain evidence="7">Cs3</strain>
    </source>
</reference>
<evidence type="ECO:0000256" key="2">
    <source>
        <dbReference type="ARBA" id="ARBA00023125"/>
    </source>
</evidence>
<name>A0A0F7TDN0_CUPSA</name>
<accession>A0A0F7TDN0</accession>
<dbReference type="GO" id="GO:0046983">
    <property type="term" value="F:protein dimerization activity"/>
    <property type="evidence" value="ECO:0007669"/>
    <property type="project" value="InterPro"/>
</dbReference>
<proteinExistence type="evidence at transcript level"/>
<organism evidence="7">
    <name type="scientific">Cupiennius salei</name>
    <name type="common">American wandering spider</name>
    <dbReference type="NCBI Taxonomy" id="6928"/>
    <lineage>
        <taxon>Eukaryota</taxon>
        <taxon>Metazoa</taxon>
        <taxon>Ecdysozoa</taxon>
        <taxon>Arthropoda</taxon>
        <taxon>Chelicerata</taxon>
        <taxon>Arachnida</taxon>
        <taxon>Araneae</taxon>
        <taxon>Araneomorphae</taxon>
        <taxon>Entelegynae</taxon>
        <taxon>Lycosoidea</taxon>
        <taxon>Ctenidae</taxon>
        <taxon>Cupiennius</taxon>
    </lineage>
</organism>
<evidence type="ECO:0000313" key="7">
    <source>
        <dbReference type="EMBL" id="CEI71551.1"/>
    </source>
</evidence>
<dbReference type="EMBL" id="LN650635">
    <property type="protein sequence ID" value="CEI71551.1"/>
    <property type="molecule type" value="mRNA"/>
</dbReference>
<evidence type="ECO:0000256" key="3">
    <source>
        <dbReference type="ARBA" id="ARBA00023163"/>
    </source>
</evidence>
<evidence type="ECO:0000256" key="4">
    <source>
        <dbReference type="ARBA" id="ARBA00023242"/>
    </source>
</evidence>
<feature type="region of interest" description="Disordered" evidence="5">
    <location>
        <begin position="278"/>
        <end position="311"/>
    </location>
</feature>
<dbReference type="PROSITE" id="PS50888">
    <property type="entry name" value="BHLH"/>
    <property type="match status" value="1"/>
</dbReference>
<dbReference type="InterPro" id="IPR036638">
    <property type="entry name" value="HLH_DNA-bd_sf"/>
</dbReference>
<dbReference type="PANTHER" id="PTHR23349">
    <property type="entry name" value="BASIC HELIX-LOOP-HELIX TRANSCRIPTION FACTOR, TWIST"/>
    <property type="match status" value="1"/>
</dbReference>
<feature type="region of interest" description="Disordered" evidence="5">
    <location>
        <begin position="192"/>
        <end position="214"/>
    </location>
</feature>
<keyword evidence="1" id="KW-0805">Transcription regulation</keyword>
<dbReference type="SMART" id="SM00353">
    <property type="entry name" value="HLH"/>
    <property type="match status" value="1"/>
</dbReference>
<dbReference type="GO" id="GO:0000981">
    <property type="term" value="F:DNA-binding transcription factor activity, RNA polymerase II-specific"/>
    <property type="evidence" value="ECO:0007669"/>
    <property type="project" value="TreeGrafter"/>
</dbReference>
<evidence type="ECO:0000259" key="6">
    <source>
        <dbReference type="PROSITE" id="PS50888"/>
    </source>
</evidence>
<dbReference type="Gene3D" id="4.10.280.10">
    <property type="entry name" value="Helix-loop-helix DNA-binding domain"/>
    <property type="match status" value="1"/>
</dbReference>
<dbReference type="AlphaFoldDB" id="A0A0F7TDN0"/>
<dbReference type="Pfam" id="PF00010">
    <property type="entry name" value="HLH"/>
    <property type="match status" value="1"/>
</dbReference>
<dbReference type="SUPFAM" id="SSF47459">
    <property type="entry name" value="HLH, helix-loop-helix DNA-binding domain"/>
    <property type="match status" value="1"/>
</dbReference>
<dbReference type="PANTHER" id="PTHR23349:SF63">
    <property type="entry name" value="FER3-LIKE PROTEIN"/>
    <property type="match status" value="1"/>
</dbReference>
<feature type="domain" description="BHLH" evidence="6">
    <location>
        <begin position="219"/>
        <end position="271"/>
    </location>
</feature>
<gene>
    <name evidence="7" type="primary">fer3</name>
</gene>
<dbReference type="InterPro" id="IPR050283">
    <property type="entry name" value="E-box_TF_Regulators"/>
</dbReference>